<dbReference type="InterPro" id="IPR020013">
    <property type="entry name" value="Flagellar_FlgE/F/G"/>
</dbReference>
<dbReference type="GO" id="GO:0030694">
    <property type="term" value="C:bacterial-type flagellum basal body, rod"/>
    <property type="evidence" value="ECO:0007669"/>
    <property type="project" value="InterPro"/>
</dbReference>
<proteinExistence type="inferred from homology"/>
<name>A0A445MTA6_9BACT</name>
<comment type="similarity">
    <text evidence="2 4">Belongs to the flagella basal body rod proteins family.</text>
</comment>
<keyword evidence="8" id="KW-0966">Cell projection</keyword>
<organism evidence="8">
    <name type="scientific">uncultured Desulfobacterium sp</name>
    <dbReference type="NCBI Taxonomy" id="201089"/>
    <lineage>
        <taxon>Bacteria</taxon>
        <taxon>Pseudomonadati</taxon>
        <taxon>Thermodesulfobacteriota</taxon>
        <taxon>Desulfobacteria</taxon>
        <taxon>Desulfobacterales</taxon>
        <taxon>Desulfobacteriaceae</taxon>
        <taxon>Desulfobacterium</taxon>
        <taxon>environmental samples</taxon>
    </lineage>
</organism>
<dbReference type="PANTHER" id="PTHR30435">
    <property type="entry name" value="FLAGELLAR PROTEIN"/>
    <property type="match status" value="1"/>
</dbReference>
<dbReference type="NCBIfam" id="TIGR02490">
    <property type="entry name" value="flgF"/>
    <property type="match status" value="1"/>
</dbReference>
<accession>A0A445MTA6</accession>
<feature type="domain" description="Flagellar basal body rod protein N-terminal" evidence="5">
    <location>
        <begin position="6"/>
        <end position="36"/>
    </location>
</feature>
<dbReference type="EMBL" id="OJIN01000054">
    <property type="protein sequence ID" value="SPD72675.1"/>
    <property type="molecule type" value="Genomic_DNA"/>
</dbReference>
<keyword evidence="3 4" id="KW-0975">Bacterial flagellum</keyword>
<dbReference type="InterPro" id="IPR053967">
    <property type="entry name" value="LlgE_F_G-like_D1"/>
</dbReference>
<evidence type="ECO:0000256" key="1">
    <source>
        <dbReference type="ARBA" id="ARBA00004117"/>
    </source>
</evidence>
<reference evidence="8" key="1">
    <citation type="submission" date="2018-01" db="EMBL/GenBank/DDBJ databases">
        <authorList>
            <person name="Regsiter A."/>
            <person name="William W."/>
        </authorList>
    </citation>
    <scope>NUCLEOTIDE SEQUENCE</scope>
    <source>
        <strain evidence="8">TRIP AH-1</strain>
    </source>
</reference>
<dbReference type="InterPro" id="IPR010930">
    <property type="entry name" value="Flg_bb/hook_C_dom"/>
</dbReference>
<evidence type="ECO:0000259" key="7">
    <source>
        <dbReference type="Pfam" id="PF22692"/>
    </source>
</evidence>
<dbReference type="PROSITE" id="PS00588">
    <property type="entry name" value="FLAGELLA_BB_ROD"/>
    <property type="match status" value="1"/>
</dbReference>
<dbReference type="InterPro" id="IPR001444">
    <property type="entry name" value="Flag_bb_rod_N"/>
</dbReference>
<dbReference type="NCBIfam" id="TIGR03506">
    <property type="entry name" value="FlgEFG_subfam"/>
    <property type="match status" value="2"/>
</dbReference>
<protein>
    <submittedName>
        <fullName evidence="8">Flagellar basal body rod protein FlgF</fullName>
    </submittedName>
</protein>
<dbReference type="SUPFAM" id="SSF117143">
    <property type="entry name" value="Flagellar hook protein flgE"/>
    <property type="match status" value="1"/>
</dbReference>
<evidence type="ECO:0000256" key="4">
    <source>
        <dbReference type="RuleBase" id="RU362116"/>
    </source>
</evidence>
<dbReference type="AlphaFoldDB" id="A0A445MTA6"/>
<dbReference type="PANTHER" id="PTHR30435:SF19">
    <property type="entry name" value="FLAGELLAR BASAL-BODY ROD PROTEIN FLGG"/>
    <property type="match status" value="1"/>
</dbReference>
<feature type="domain" description="Flagellar hook protein FlgE/F/G-like D1" evidence="7">
    <location>
        <begin position="103"/>
        <end position="168"/>
    </location>
</feature>
<evidence type="ECO:0000256" key="2">
    <source>
        <dbReference type="ARBA" id="ARBA00009677"/>
    </source>
</evidence>
<comment type="subcellular location">
    <subcellularLocation>
        <location evidence="1 4">Bacterial flagellum basal body</location>
    </subcellularLocation>
</comment>
<evidence type="ECO:0000256" key="3">
    <source>
        <dbReference type="ARBA" id="ARBA00023143"/>
    </source>
</evidence>
<dbReference type="InterPro" id="IPR037925">
    <property type="entry name" value="FlgE/F/G-like"/>
</dbReference>
<feature type="domain" description="Flagellar basal-body/hook protein C-terminal" evidence="6">
    <location>
        <begin position="213"/>
        <end position="257"/>
    </location>
</feature>
<sequence length="263" mass="28211">MSDEAIYAAASGAIAQGMRLEVLANNLANIETTGFKEDESIFSNFMPVDDSSNVGVLPEFQTVEGCSPLWPYANTNCQVKFDGTSINHSKGPLSQTGNPFDFAIEGNGFFCVLTGQGEATFTRNGNFTIDSTGKLVTQDGLTVLGDNGQEIVINGKSVSVDDGGVIKADGNDLGALKIVDFDNPYELEKIGSSLFVPSEGSGPGHVASKFKVKQGFIELSNVDPIKAMTEMIEVQRAFETYQKIIRTMDEISSRSINEIGRPV</sequence>
<dbReference type="Pfam" id="PF06429">
    <property type="entry name" value="Flg_bbr_C"/>
    <property type="match status" value="1"/>
</dbReference>
<dbReference type="Pfam" id="PF00460">
    <property type="entry name" value="Flg_bb_rod"/>
    <property type="match status" value="1"/>
</dbReference>
<evidence type="ECO:0000259" key="5">
    <source>
        <dbReference type="Pfam" id="PF00460"/>
    </source>
</evidence>
<dbReference type="InterPro" id="IPR019776">
    <property type="entry name" value="Flagellar_basal_body_rod_CS"/>
</dbReference>
<keyword evidence="8" id="KW-0282">Flagellum</keyword>
<dbReference type="InterPro" id="IPR012836">
    <property type="entry name" value="FlgF"/>
</dbReference>
<evidence type="ECO:0000259" key="6">
    <source>
        <dbReference type="Pfam" id="PF06429"/>
    </source>
</evidence>
<dbReference type="GO" id="GO:0071978">
    <property type="term" value="P:bacterial-type flagellum-dependent swarming motility"/>
    <property type="evidence" value="ECO:0007669"/>
    <property type="project" value="TreeGrafter"/>
</dbReference>
<evidence type="ECO:0000313" key="8">
    <source>
        <dbReference type="EMBL" id="SPD72675.1"/>
    </source>
</evidence>
<keyword evidence="8" id="KW-0969">Cilium</keyword>
<dbReference type="Pfam" id="PF22692">
    <property type="entry name" value="LlgE_F_G_D1"/>
    <property type="match status" value="1"/>
</dbReference>
<gene>
    <name evidence="8" type="primary">flgF</name>
    <name evidence="8" type="ORF">PITCH_A1470024</name>
</gene>